<evidence type="ECO:0000256" key="10">
    <source>
        <dbReference type="ARBA" id="ARBA00023002"/>
    </source>
</evidence>
<evidence type="ECO:0000256" key="14">
    <source>
        <dbReference type="ARBA" id="ARBA00023239"/>
    </source>
</evidence>
<dbReference type="PANTHER" id="PTHR45024:SF2">
    <property type="entry name" value="SCP2 DOMAIN-CONTAINING PROTEIN"/>
    <property type="match status" value="1"/>
</dbReference>
<dbReference type="Gene3D" id="3.40.50.720">
    <property type="entry name" value="NAD(P)-binding Rossmann-like Domain"/>
    <property type="match status" value="2"/>
</dbReference>
<dbReference type="EC" id="1.1.1.n12" evidence="5"/>
<keyword evidence="9" id="KW-0521">NADP</keyword>
<evidence type="ECO:0000256" key="13">
    <source>
        <dbReference type="ARBA" id="ARBA00023235"/>
    </source>
</evidence>
<dbReference type="EC" id="4.2.1.119" evidence="6"/>
<evidence type="ECO:0000256" key="16">
    <source>
        <dbReference type="ARBA" id="ARBA00029334"/>
    </source>
</evidence>
<evidence type="ECO:0000256" key="3">
    <source>
        <dbReference type="ARBA" id="ARBA00006484"/>
    </source>
</evidence>
<evidence type="ECO:0000256" key="20">
    <source>
        <dbReference type="ARBA" id="ARBA00081853"/>
    </source>
</evidence>
<keyword evidence="8" id="KW-0276">Fatty acid metabolism</keyword>
<keyword evidence="11" id="KW-0443">Lipid metabolism</keyword>
<comment type="subunit">
    <text evidence="4">Monomer.</text>
</comment>
<dbReference type="GO" id="GO:0005777">
    <property type="term" value="C:peroxisome"/>
    <property type="evidence" value="ECO:0007669"/>
    <property type="project" value="UniProtKB-SubCell"/>
</dbReference>
<feature type="region of interest" description="Disordered" evidence="22">
    <location>
        <begin position="781"/>
        <end position="802"/>
    </location>
</feature>
<sequence length="946" mass="101353">MAASQAHNSYGLKGREELRFDGQTVVVTGAGGGLGKAYATFFGSRGANVVVNDLGGSFKGEGNSTKAADVVVDEIKKAGGKAVANYDSVENGDRIIDTAIKSFGRIDVLINNAGILRDVSFKNMKDDDWDLIMKVHVKGAYKCARAAWPHFRKQKYGRVISTASAAGLFGGFGQTNYSAAKLSQVGFTETLAKEGYKYNILCNIIAPIAASRMTETVMPPDMLESLKPDWIVPLVAVLVHPSNTTETGSIFEAGGGHIAKLRWERAKGGLLRADDSMTPGAVLAKWKDVGDFSEPSYPDGVANFMELLEEAQKLPSNPPGQKVDFKDKVVLITGGGAGLGRSYALLFAKYGAKVAVNDLANPDDVVQEIQKLGGQAIGIKASAEDGDTVVKAVIDAYGRIDVIVNNAGILRDKAFANMDDQQFDIVLNVHLRGTYKITKAAWPYMLKQKYGRIVNTTSTSGIYGNFGQANYAAAKCGILGFSRALAREGAKYNIFVNTIAPNAGTNMTRTIMPEELVQAFKPDYVAPLVVALSSDHVPKPPTGGLFEVGSGWVAKTRWQRSGGHGFPVDVPLTPEAVLSVWDKIRDFDDGRADHPEDTQEGLKSIMANFENRSKSRKEAEAAAAAADEENENQQYLSAIAAAKAAKASGTEFSYDDRDIILYNLGLGATPRDQHLIYENDDAFRALPTWGVIPPFNASAPFSLADLVPNFSPMLLLHGEQYLELLSASIPTEARVVSFPQLVDVVDKGKSAVITTGTTTVDKESGKKLFYNEMTVVVRGAGGFGGERKPSTEGAGRRVEDGGRGHAVRNYEVPKRAADEVVQVRTAEGQAALYRLSGDRNPLHIDPAFAAVGGFEKPILHGLCSMGVAVKAVVEAKLRVKSIKTRFVGTVVPGQGIKVEMWREGKGGRTVVFRASVVETGKVALLGGVEFVGSDEGEGEGEVKARL</sequence>
<evidence type="ECO:0000256" key="15">
    <source>
        <dbReference type="ARBA" id="ARBA00023268"/>
    </source>
</evidence>
<dbReference type="SMART" id="SM00822">
    <property type="entry name" value="PKS_KR"/>
    <property type="match status" value="1"/>
</dbReference>
<dbReference type="InterPro" id="IPR054357">
    <property type="entry name" value="MFE-2_N"/>
</dbReference>
<comment type="similarity">
    <text evidence="3">Belongs to the short-chain dehydrogenases/reductases (SDR) family.</text>
</comment>
<dbReference type="AlphaFoldDB" id="A0A6A6BPU4"/>
<keyword evidence="12" id="KW-0576">Peroxisome</keyword>
<keyword evidence="10" id="KW-0560">Oxidoreductase</keyword>
<evidence type="ECO:0000256" key="9">
    <source>
        <dbReference type="ARBA" id="ARBA00022857"/>
    </source>
</evidence>
<evidence type="ECO:0000256" key="4">
    <source>
        <dbReference type="ARBA" id="ARBA00011245"/>
    </source>
</evidence>
<gene>
    <name evidence="24" type="ORF">K452DRAFT_265993</name>
</gene>
<evidence type="ECO:0000256" key="8">
    <source>
        <dbReference type="ARBA" id="ARBA00022832"/>
    </source>
</evidence>
<dbReference type="InterPro" id="IPR002347">
    <property type="entry name" value="SDR_fam"/>
</dbReference>
<evidence type="ECO:0000256" key="2">
    <source>
        <dbReference type="ARBA" id="ARBA00005005"/>
    </source>
</evidence>
<evidence type="ECO:0000256" key="1">
    <source>
        <dbReference type="ARBA" id="ARBA00004275"/>
    </source>
</evidence>
<comment type="pathway">
    <text evidence="2">Lipid metabolism; fatty acid beta-oxidation.</text>
</comment>
<dbReference type="InterPro" id="IPR051687">
    <property type="entry name" value="Peroxisomal_Beta-Oxidation"/>
</dbReference>
<dbReference type="Gene3D" id="3.10.129.10">
    <property type="entry name" value="Hotdog Thioesterase"/>
    <property type="match status" value="2"/>
</dbReference>
<keyword evidence="14" id="KW-0456">Lyase</keyword>
<evidence type="ECO:0000256" key="21">
    <source>
        <dbReference type="SAM" id="Coils"/>
    </source>
</evidence>
<comment type="function">
    <text evidence="18">Second trifunctional enzyme acting on the beta-oxidation pathway for fatty acids, possessing hydratase-dehydrogenase-epimerase activities. Converts trans-2-enoyl-CoA via D-3-hydroxyacyl-CoA to 3-ketoacyl-CoA.</text>
</comment>
<protein>
    <recommendedName>
        <fullName evidence="19">Peroxisomal hydratase-dehydrogenase-epimerase</fullName>
        <ecNumber evidence="5">1.1.1.n12</ecNumber>
        <ecNumber evidence="6">4.2.1.119</ecNumber>
    </recommendedName>
    <alternativeName>
        <fullName evidence="20">Multifunctional beta-oxidation protein</fullName>
    </alternativeName>
</protein>
<comment type="catalytic activity">
    <reaction evidence="16">
        <text>a (3R)-3-hydroxyacyl-CoA = a (2E)-enoyl-CoA + H2O</text>
        <dbReference type="Rhea" id="RHEA:26526"/>
        <dbReference type="ChEBI" id="CHEBI:15377"/>
        <dbReference type="ChEBI" id="CHEBI:57319"/>
        <dbReference type="ChEBI" id="CHEBI:58856"/>
        <dbReference type="EC" id="4.2.1.119"/>
    </reaction>
</comment>
<dbReference type="OrthoDB" id="3592703at2759"/>
<keyword evidence="7" id="KW-0677">Repeat</keyword>
<dbReference type="PRINTS" id="PR00081">
    <property type="entry name" value="GDHRDH"/>
</dbReference>
<dbReference type="GeneID" id="54296266"/>
<dbReference type="FunFam" id="3.40.50.720:FF:000185">
    <property type="entry name" value="peroxisomal multifunctional enzyme type 2"/>
    <property type="match status" value="1"/>
</dbReference>
<feature type="compositionally biased region" description="Basic and acidic residues" evidence="22">
    <location>
        <begin position="785"/>
        <end position="802"/>
    </location>
</feature>
<proteinExistence type="inferred from homology"/>
<dbReference type="EMBL" id="ML995478">
    <property type="protein sequence ID" value="KAF2145244.1"/>
    <property type="molecule type" value="Genomic_DNA"/>
</dbReference>
<keyword evidence="13" id="KW-0413">Isomerase</keyword>
<dbReference type="SUPFAM" id="SSF51735">
    <property type="entry name" value="NAD(P)-binding Rossmann-fold domains"/>
    <property type="match status" value="2"/>
</dbReference>
<dbReference type="RefSeq" id="XP_033400956.1">
    <property type="nucleotide sequence ID" value="XM_033538770.1"/>
</dbReference>
<evidence type="ECO:0000313" key="25">
    <source>
        <dbReference type="Proteomes" id="UP000799438"/>
    </source>
</evidence>
<evidence type="ECO:0000256" key="17">
    <source>
        <dbReference type="ARBA" id="ARBA00052025"/>
    </source>
</evidence>
<dbReference type="PRINTS" id="PR00080">
    <property type="entry name" value="SDRFAMILY"/>
</dbReference>
<evidence type="ECO:0000256" key="18">
    <source>
        <dbReference type="ARBA" id="ARBA00055743"/>
    </source>
</evidence>
<evidence type="ECO:0000259" key="23">
    <source>
        <dbReference type="SMART" id="SM00822"/>
    </source>
</evidence>
<evidence type="ECO:0000256" key="22">
    <source>
        <dbReference type="SAM" id="MobiDB-lite"/>
    </source>
</evidence>
<evidence type="ECO:0000256" key="5">
    <source>
        <dbReference type="ARBA" id="ARBA00012456"/>
    </source>
</evidence>
<reference evidence="24" key="1">
    <citation type="journal article" date="2020" name="Stud. Mycol.">
        <title>101 Dothideomycetes genomes: a test case for predicting lifestyles and emergence of pathogens.</title>
        <authorList>
            <person name="Haridas S."/>
            <person name="Albert R."/>
            <person name="Binder M."/>
            <person name="Bloem J."/>
            <person name="Labutti K."/>
            <person name="Salamov A."/>
            <person name="Andreopoulos B."/>
            <person name="Baker S."/>
            <person name="Barry K."/>
            <person name="Bills G."/>
            <person name="Bluhm B."/>
            <person name="Cannon C."/>
            <person name="Castanera R."/>
            <person name="Culley D."/>
            <person name="Daum C."/>
            <person name="Ezra D."/>
            <person name="Gonzalez J."/>
            <person name="Henrissat B."/>
            <person name="Kuo A."/>
            <person name="Liang C."/>
            <person name="Lipzen A."/>
            <person name="Lutzoni F."/>
            <person name="Magnuson J."/>
            <person name="Mondo S."/>
            <person name="Nolan M."/>
            <person name="Ohm R."/>
            <person name="Pangilinan J."/>
            <person name="Park H.-J."/>
            <person name="Ramirez L."/>
            <person name="Alfaro M."/>
            <person name="Sun H."/>
            <person name="Tritt A."/>
            <person name="Yoshinaga Y."/>
            <person name="Zwiers L.-H."/>
            <person name="Turgeon B."/>
            <person name="Goodwin S."/>
            <person name="Spatafora J."/>
            <person name="Crous P."/>
            <person name="Grigoriev I."/>
        </authorList>
    </citation>
    <scope>NUCLEOTIDE SEQUENCE</scope>
    <source>
        <strain evidence="24">CBS 121167</strain>
    </source>
</reference>
<dbReference type="CDD" id="cd03448">
    <property type="entry name" value="HDE_HSD"/>
    <property type="match status" value="1"/>
</dbReference>
<dbReference type="GO" id="GO:0018812">
    <property type="term" value="F:3-hydroxyacyl-CoA dehydratase activity"/>
    <property type="evidence" value="ECO:0007669"/>
    <property type="project" value="UniProtKB-EC"/>
</dbReference>
<dbReference type="GO" id="GO:0016491">
    <property type="term" value="F:oxidoreductase activity"/>
    <property type="evidence" value="ECO:0007669"/>
    <property type="project" value="UniProtKB-KW"/>
</dbReference>
<keyword evidence="25" id="KW-1185">Reference proteome</keyword>
<dbReference type="Pfam" id="PF00106">
    <property type="entry name" value="adh_short"/>
    <property type="match status" value="2"/>
</dbReference>
<comment type="subcellular location">
    <subcellularLocation>
        <location evidence="1">Peroxisome</location>
    </subcellularLocation>
</comment>
<evidence type="ECO:0000256" key="11">
    <source>
        <dbReference type="ARBA" id="ARBA00023098"/>
    </source>
</evidence>
<feature type="coiled-coil region" evidence="21">
    <location>
        <begin position="616"/>
        <end position="645"/>
    </location>
</feature>
<dbReference type="CDD" id="cd05353">
    <property type="entry name" value="hydroxyacyl-CoA-like_DH_SDR_c-like"/>
    <property type="match status" value="2"/>
</dbReference>
<evidence type="ECO:0000256" key="19">
    <source>
        <dbReference type="ARBA" id="ARBA00073871"/>
    </source>
</evidence>
<dbReference type="GO" id="GO:0016853">
    <property type="term" value="F:isomerase activity"/>
    <property type="evidence" value="ECO:0007669"/>
    <property type="project" value="UniProtKB-KW"/>
</dbReference>
<dbReference type="GO" id="GO:0006635">
    <property type="term" value="P:fatty acid beta-oxidation"/>
    <property type="evidence" value="ECO:0007669"/>
    <property type="project" value="UniProtKB-UniPathway"/>
</dbReference>
<dbReference type="FunFam" id="3.40.50.720:FF:000410">
    <property type="entry name" value="Peroxisomal multifunctional beta-oxidation protein"/>
    <property type="match status" value="1"/>
</dbReference>
<keyword evidence="21" id="KW-0175">Coiled coil</keyword>
<evidence type="ECO:0000256" key="12">
    <source>
        <dbReference type="ARBA" id="ARBA00023140"/>
    </source>
</evidence>
<feature type="domain" description="Ketoreductase" evidence="23">
    <location>
        <begin position="328"/>
        <end position="502"/>
    </location>
</feature>
<dbReference type="UniPathway" id="UPA00659"/>
<dbReference type="InterPro" id="IPR002539">
    <property type="entry name" value="MaoC-like_dom"/>
</dbReference>
<dbReference type="Pfam" id="PF01575">
    <property type="entry name" value="MaoC_dehydratas"/>
    <property type="match status" value="1"/>
</dbReference>
<comment type="catalytic activity">
    <reaction evidence="17">
        <text>a (3R)-3-hydroxyacyl-CoA + NAD(+) = a 3-oxoacyl-CoA + NADH + H(+)</text>
        <dbReference type="Rhea" id="RHEA:32711"/>
        <dbReference type="ChEBI" id="CHEBI:15378"/>
        <dbReference type="ChEBI" id="CHEBI:57319"/>
        <dbReference type="ChEBI" id="CHEBI:57540"/>
        <dbReference type="ChEBI" id="CHEBI:57945"/>
        <dbReference type="ChEBI" id="CHEBI:90726"/>
        <dbReference type="EC" id="1.1.1.n12"/>
    </reaction>
</comment>
<dbReference type="InterPro" id="IPR036291">
    <property type="entry name" value="NAD(P)-bd_dom_sf"/>
</dbReference>
<dbReference type="InterPro" id="IPR057326">
    <property type="entry name" value="KR_dom"/>
</dbReference>
<evidence type="ECO:0000256" key="6">
    <source>
        <dbReference type="ARBA" id="ARBA00013156"/>
    </source>
</evidence>
<evidence type="ECO:0000313" key="24">
    <source>
        <dbReference type="EMBL" id="KAF2145244.1"/>
    </source>
</evidence>
<dbReference type="SUPFAM" id="SSF54637">
    <property type="entry name" value="Thioesterase/thiol ester dehydrase-isomerase"/>
    <property type="match status" value="2"/>
</dbReference>
<keyword evidence="15" id="KW-0511">Multifunctional enzyme</keyword>
<name>A0A6A6BPU4_9PEZI</name>
<organism evidence="24 25">
    <name type="scientific">Aplosporella prunicola CBS 121167</name>
    <dbReference type="NCBI Taxonomy" id="1176127"/>
    <lineage>
        <taxon>Eukaryota</taxon>
        <taxon>Fungi</taxon>
        <taxon>Dikarya</taxon>
        <taxon>Ascomycota</taxon>
        <taxon>Pezizomycotina</taxon>
        <taxon>Dothideomycetes</taxon>
        <taxon>Dothideomycetes incertae sedis</taxon>
        <taxon>Botryosphaeriales</taxon>
        <taxon>Aplosporellaceae</taxon>
        <taxon>Aplosporella</taxon>
    </lineage>
</organism>
<evidence type="ECO:0000256" key="7">
    <source>
        <dbReference type="ARBA" id="ARBA00022737"/>
    </source>
</evidence>
<dbReference type="Pfam" id="PF22622">
    <property type="entry name" value="MFE-2_hydrat-2_N"/>
    <property type="match status" value="1"/>
</dbReference>
<dbReference type="InterPro" id="IPR029069">
    <property type="entry name" value="HotDog_dom_sf"/>
</dbReference>
<dbReference type="Proteomes" id="UP000799438">
    <property type="component" value="Unassembled WGS sequence"/>
</dbReference>
<dbReference type="PANTHER" id="PTHR45024">
    <property type="entry name" value="DEHYDROGENASES, SHORT CHAIN"/>
    <property type="match status" value="1"/>
</dbReference>
<accession>A0A6A6BPU4</accession>